<dbReference type="InterPro" id="IPR029787">
    <property type="entry name" value="Nucleotide_cyclase"/>
</dbReference>
<feature type="transmembrane region" description="Helical" evidence="1">
    <location>
        <begin position="161"/>
        <end position="180"/>
    </location>
</feature>
<feature type="domain" description="GGDEF" evidence="2">
    <location>
        <begin position="268"/>
        <end position="391"/>
    </location>
</feature>
<feature type="transmembrane region" description="Helical" evidence="1">
    <location>
        <begin position="128"/>
        <end position="149"/>
    </location>
</feature>
<dbReference type="EMBL" id="JACHFK010000001">
    <property type="protein sequence ID" value="MBB5374765.1"/>
    <property type="molecule type" value="Genomic_DNA"/>
</dbReference>
<feature type="transmembrane region" description="Helical" evidence="1">
    <location>
        <begin position="200"/>
        <end position="220"/>
    </location>
</feature>
<sequence length="391" mass="41123">MDDGWTAEPGMVVMAGTVWAVTTLVSALTVGLAYLRPSYPGWRSWAVGHAAVVLGMLIGALRTPETQLPSILLGNGLVMAGAAALLHAFARFGRQAPTPSALLRHALLLAAVLALLASLTVGADLFTVRFVLVCVYLGAVCVALVRLLVRQARAEPTLRTAYALNLGVLGLVTLLTVPRTVMLGAGHGQGVAFALNVPNILLYLGVTLLSIGGTFAFWILHADRQRQEVQALQDTLRRQALHDPLTALLNRRGVQSAFSTWAAGLGSRAATLLVCDINEFKRINDTRRHAAGDECLCRLGAALHAVALPGDVAGRWGGDEFVLLLTGTAAAVEAQVADLDARLDGSLGCTVSVGRTPVRVGDVLTDAVTRADLAMYASKLRRPAPAQLVSA</sequence>
<dbReference type="Proteomes" id="UP000539473">
    <property type="component" value="Unassembled WGS sequence"/>
</dbReference>
<dbReference type="InterPro" id="IPR000160">
    <property type="entry name" value="GGDEF_dom"/>
</dbReference>
<dbReference type="InterPro" id="IPR050469">
    <property type="entry name" value="Diguanylate_Cyclase"/>
</dbReference>
<evidence type="ECO:0000313" key="3">
    <source>
        <dbReference type="EMBL" id="MBB5374765.1"/>
    </source>
</evidence>
<keyword evidence="1" id="KW-0812">Transmembrane</keyword>
<evidence type="ECO:0000313" key="4">
    <source>
        <dbReference type="Proteomes" id="UP000539473"/>
    </source>
</evidence>
<dbReference type="PANTHER" id="PTHR45138:SF9">
    <property type="entry name" value="DIGUANYLATE CYCLASE DGCM-RELATED"/>
    <property type="match status" value="1"/>
</dbReference>
<evidence type="ECO:0000259" key="2">
    <source>
        <dbReference type="PROSITE" id="PS50887"/>
    </source>
</evidence>
<dbReference type="GO" id="GO:0005886">
    <property type="term" value="C:plasma membrane"/>
    <property type="evidence" value="ECO:0007669"/>
    <property type="project" value="TreeGrafter"/>
</dbReference>
<dbReference type="InterPro" id="IPR043128">
    <property type="entry name" value="Rev_trsase/Diguanyl_cyclase"/>
</dbReference>
<dbReference type="GO" id="GO:1902201">
    <property type="term" value="P:negative regulation of bacterial-type flagellum-dependent cell motility"/>
    <property type="evidence" value="ECO:0007669"/>
    <property type="project" value="TreeGrafter"/>
</dbReference>
<dbReference type="Gene3D" id="3.30.70.270">
    <property type="match status" value="1"/>
</dbReference>
<dbReference type="PROSITE" id="PS50887">
    <property type="entry name" value="GGDEF"/>
    <property type="match status" value="1"/>
</dbReference>
<gene>
    <name evidence="3" type="ORF">HNQ07_000209</name>
</gene>
<dbReference type="GO" id="GO:0043709">
    <property type="term" value="P:cell adhesion involved in single-species biofilm formation"/>
    <property type="evidence" value="ECO:0007669"/>
    <property type="project" value="TreeGrafter"/>
</dbReference>
<keyword evidence="1" id="KW-1133">Transmembrane helix</keyword>
<comment type="caution">
    <text evidence="3">The sequence shown here is derived from an EMBL/GenBank/DDBJ whole genome shotgun (WGS) entry which is preliminary data.</text>
</comment>
<reference evidence="3 4" key="1">
    <citation type="submission" date="2020-08" db="EMBL/GenBank/DDBJ databases">
        <title>Genomic Encyclopedia of Type Strains, Phase IV (KMG-IV): sequencing the most valuable type-strain genomes for metagenomic binning, comparative biology and taxonomic classification.</title>
        <authorList>
            <person name="Goeker M."/>
        </authorList>
    </citation>
    <scope>NUCLEOTIDE SEQUENCE [LARGE SCALE GENOMIC DNA]</scope>
    <source>
        <strain evidence="3 4">DSM 27521</strain>
    </source>
</reference>
<dbReference type="RefSeq" id="WP_229831800.1">
    <property type="nucleotide sequence ID" value="NZ_BNAJ01000001.1"/>
</dbReference>
<feature type="transmembrane region" description="Helical" evidence="1">
    <location>
        <begin position="12"/>
        <end position="35"/>
    </location>
</feature>
<keyword evidence="1" id="KW-0472">Membrane</keyword>
<dbReference type="CDD" id="cd01949">
    <property type="entry name" value="GGDEF"/>
    <property type="match status" value="1"/>
</dbReference>
<feature type="transmembrane region" description="Helical" evidence="1">
    <location>
        <begin position="67"/>
        <end position="90"/>
    </location>
</feature>
<dbReference type="Pfam" id="PF00990">
    <property type="entry name" value="GGDEF"/>
    <property type="match status" value="1"/>
</dbReference>
<dbReference type="SUPFAM" id="SSF55073">
    <property type="entry name" value="Nucleotide cyclase"/>
    <property type="match status" value="1"/>
</dbReference>
<feature type="transmembrane region" description="Helical" evidence="1">
    <location>
        <begin position="42"/>
        <end position="61"/>
    </location>
</feature>
<dbReference type="NCBIfam" id="TIGR00254">
    <property type="entry name" value="GGDEF"/>
    <property type="match status" value="1"/>
</dbReference>
<protein>
    <submittedName>
        <fullName evidence="3">Diguanylate cyclase (GGDEF)-like protein</fullName>
    </submittedName>
</protein>
<accession>A0A7W8NNJ3</accession>
<feature type="transmembrane region" description="Helical" evidence="1">
    <location>
        <begin position="102"/>
        <end position="122"/>
    </location>
</feature>
<dbReference type="GO" id="GO:0052621">
    <property type="term" value="F:diguanylate cyclase activity"/>
    <property type="evidence" value="ECO:0007669"/>
    <property type="project" value="TreeGrafter"/>
</dbReference>
<dbReference type="AlphaFoldDB" id="A0A7W8NNJ3"/>
<evidence type="ECO:0000256" key="1">
    <source>
        <dbReference type="SAM" id="Phobius"/>
    </source>
</evidence>
<dbReference type="SMART" id="SM00267">
    <property type="entry name" value="GGDEF"/>
    <property type="match status" value="1"/>
</dbReference>
<organism evidence="3 4">
    <name type="scientific">Deinococcus metalli</name>
    <dbReference type="NCBI Taxonomy" id="1141878"/>
    <lineage>
        <taxon>Bacteria</taxon>
        <taxon>Thermotogati</taxon>
        <taxon>Deinococcota</taxon>
        <taxon>Deinococci</taxon>
        <taxon>Deinococcales</taxon>
        <taxon>Deinococcaceae</taxon>
        <taxon>Deinococcus</taxon>
    </lineage>
</organism>
<dbReference type="PANTHER" id="PTHR45138">
    <property type="entry name" value="REGULATORY COMPONENTS OF SENSORY TRANSDUCTION SYSTEM"/>
    <property type="match status" value="1"/>
</dbReference>
<proteinExistence type="predicted"/>
<name>A0A7W8NNJ3_9DEIO</name>